<gene>
    <name evidence="2" type="ORF">GRI32_01045</name>
</gene>
<organism evidence="2 3">
    <name type="scientific">Alteraurantiacibacter aestuarii</name>
    <dbReference type="NCBI Taxonomy" id="650004"/>
    <lineage>
        <taxon>Bacteria</taxon>
        <taxon>Pseudomonadati</taxon>
        <taxon>Pseudomonadota</taxon>
        <taxon>Alphaproteobacteria</taxon>
        <taxon>Sphingomonadales</taxon>
        <taxon>Erythrobacteraceae</taxon>
        <taxon>Alteraurantiacibacter</taxon>
    </lineage>
</organism>
<name>A0A844ZIR2_9SPHN</name>
<evidence type="ECO:0008006" key="4">
    <source>
        <dbReference type="Google" id="ProtNLM"/>
    </source>
</evidence>
<keyword evidence="1" id="KW-0732">Signal</keyword>
<sequence>MTRIASHTISASKSAKLLLLSASVLAIASVPAEAADVLFASNGTTTVEEGRPFTNGAQVLQIRLENGATLSFTQGAEFTLNSDGSVNLAKGGVTVAGAGNSQTTIHMPEGVNGTVGGTGNAATFEVSETGSTSGHTLTGTSTIMRGREDRSFSEGQMWASSGRNGIRRVMARGPQNTPQAREPQVADVDTGGPLAAAQNGQPVSLGDALASAGASADIIGAARRVEAANGNPQLETYPVGDLALLVALAADLQNAYGGAPFQAAQADIIRTYLGFLANGGSGANFLTAYSGFLTQYLDLVRVGGLPSSFDAAALTDINAFLAYQGNLGALANLSAQDQALAQAYLAFLQGGGNGDLFAAQFTDLIEAYFAFVRGGGNPLEFTGASQEVVDAYIAFLSQSGLSGQLSADNQTLIQAYLTSGGFNFAAQYAAALEAYFAFLQQGNLPSQYADLDAGVVQAYLEALQASGLFDQLLGQQAQFYANYLAFLQGGGNPDLFAGLPNADLVPFADALNDYAAFLAGGGLPSNYDAATLELLASYLSAIDNAGQLTNLLGGNSSLLDAYFTYLAGGANADLFGGLPIYASYGAALQAYYTYLAGGGLPANYSALTQQQITNYLAALSAAGGFATQLGDLSDFFTAYYAFVSTGGTPAQFSGLPLYANYVSALNAYYAFLAGGGLPGDYTALTQQQISNYLAALASAGGFGAFANLNGFFTSYYAFVQGGGDPADFSGLPVYADYLTAISQYYAYLAGGGVPSAYTALTQQQIQAYLQALADSGLLTINFSGDILSFYTNYLAYLAGGGVADNFGGLPGAGSGGGSGSTATQLAGANVWLYDVGRAFRGTASTADVTVDGQITRTVTGSTVNDFTGGNRTLREFGRVGNIVAWTRYERGLVGGNANFNEHLLVGAPATNLPASGKVNYRLVGGTAPTDALATAGSSGSFSGSLAVAFGATPTVGISFDVYSGTLGWHAQTAGGAADPTNGGAQVGSDGRFTTSLQTTGLIGGACALSGCTSGAHGGLFGDGASNVGIEYFIADSTTGGIQNVNGVAIFGTTGTELAQIGTTPTPPVTTTVVQNQSFAYANPLIGDDVYSLIPVTYDANGFPVGYLASADEGLTSGTTTLLDSGKAGGVISWARWANGTPGGKYYNSAIEPVGPNGGYHVIAGSALTNMPASGAVAYDLIGFTTPTRHNESTSTGSVTGGAAVVFGVNPVAALDLTVVSGSDSFNLFTSGKLTDPTQSTLAIRANGSFETLGVGASQGAVSIASASAFCTSGCNTFVEGFLAGDGASHMGLAYSIRSNTVPNQFIDGSAAFAAGAAINLGGGGGATGTADGVVPTSATGKYIAYQGAGGDNNGPVSSVTVTSGKFVSAAGIGNGAAISITTNGNSVTETDGDQGVIGWQRSENVGVDYRSSSGQGLSASAFAGQSWHTVWGTPLVNLPTSGLINYELIGSTKATQTNAQGGLGSFTGALAVDFGTLKVGLDASVAFGGNTYAFASAGGVTAPSMSLTDDGFGGRRFGSNLTTTANGTTSVTRGTYVQGFLAGDGASHAGLTYSIKTSSSNAIQGAATFRATGSGTGGGTGGGNTTSNFTGTRDGIVYYTYTNGSLANGFGGSATFANGAVTGLSSIFGTISSNGAQIVEAGDVGDLAWARWTGGTVVATGVLGGSTVIGANGGYHVFAGKTSTSLPASGTVNYSLIATTSATDNKGSTPGTISGDLAIAFGSTAKVGYNMQIAVGGRSWGVETAGGVANPSASQVNLVTGTGIATFSGQFLNTVGQVTATGGACAGSCSVSVGGSLYGANGAFAGVAVNVTDSSVTNGVITASGLAIFSADAPASGGLAPSTTGTTQASLASVTDWDRWEVNSGSINAGSDMAMLAPGMEALAMRGIQFSAEQLAQLEAYQAAAMR</sequence>
<dbReference type="EMBL" id="WTYY01000001">
    <property type="protein sequence ID" value="MXO87323.1"/>
    <property type="molecule type" value="Genomic_DNA"/>
</dbReference>
<evidence type="ECO:0000313" key="2">
    <source>
        <dbReference type="EMBL" id="MXO87323.1"/>
    </source>
</evidence>
<accession>A0A844ZIR2</accession>
<comment type="caution">
    <text evidence="2">The sequence shown here is derived from an EMBL/GenBank/DDBJ whole genome shotgun (WGS) entry which is preliminary data.</text>
</comment>
<dbReference type="OrthoDB" id="7393710at2"/>
<evidence type="ECO:0000256" key="1">
    <source>
        <dbReference type="SAM" id="SignalP"/>
    </source>
</evidence>
<feature type="chain" id="PRO_5032596286" description="DUF4214 domain-containing protein" evidence="1">
    <location>
        <begin position="35"/>
        <end position="1907"/>
    </location>
</feature>
<dbReference type="RefSeq" id="WP_160589276.1">
    <property type="nucleotide sequence ID" value="NZ_BAAAFP010000002.1"/>
</dbReference>
<dbReference type="Proteomes" id="UP000435243">
    <property type="component" value="Unassembled WGS sequence"/>
</dbReference>
<feature type="signal peptide" evidence="1">
    <location>
        <begin position="1"/>
        <end position="34"/>
    </location>
</feature>
<protein>
    <recommendedName>
        <fullName evidence="4">DUF4214 domain-containing protein</fullName>
    </recommendedName>
</protein>
<proteinExistence type="predicted"/>
<reference evidence="2 3" key="1">
    <citation type="submission" date="2019-12" db="EMBL/GenBank/DDBJ databases">
        <title>Genomic-based taxomic classification of the family Erythrobacteraceae.</title>
        <authorList>
            <person name="Xu L."/>
        </authorList>
    </citation>
    <scope>NUCLEOTIDE SEQUENCE [LARGE SCALE GENOMIC DNA]</scope>
    <source>
        <strain evidence="2 3">JCM 16339</strain>
    </source>
</reference>
<evidence type="ECO:0000313" key="3">
    <source>
        <dbReference type="Proteomes" id="UP000435243"/>
    </source>
</evidence>
<keyword evidence="3" id="KW-1185">Reference proteome</keyword>